<reference evidence="1" key="1">
    <citation type="submission" date="2021-01" db="EMBL/GenBank/DDBJ databases">
        <title>YIM 132084 draft genome.</title>
        <authorList>
            <person name="An D."/>
        </authorList>
    </citation>
    <scope>NUCLEOTIDE SEQUENCE</scope>
    <source>
        <strain evidence="1">YIM 132084</strain>
    </source>
</reference>
<accession>A0A938YEK6</accession>
<gene>
    <name evidence="1" type="ORF">JL106_14085</name>
</gene>
<name>A0A938YEK6_9ACTN</name>
<evidence type="ECO:0000313" key="1">
    <source>
        <dbReference type="EMBL" id="MBM9468409.1"/>
    </source>
</evidence>
<sequence length="190" mass="19830">MSTVTEVLRRFGVGLTEADVAAGLADALESLPGTAAAPLTGPEIDYLTRHAGTGVRVASWEPDQERERRAAAAAGAVERLVVGTMSIEQTATLLRLDRSRISHRLAAGALYAVTIGTRRRIPSWQFSGGAELPGLGVVVAAIPAAAHPLDVQALMTSPQEELSGRTPVEHLATGGDPAPVAELVADLARW</sequence>
<keyword evidence="2" id="KW-1185">Reference proteome</keyword>
<dbReference type="RefSeq" id="WP_205261371.1">
    <property type="nucleotide sequence ID" value="NZ_JAERWK010000018.1"/>
</dbReference>
<comment type="caution">
    <text evidence="1">The sequence shown here is derived from an EMBL/GenBank/DDBJ whole genome shotgun (WGS) entry which is preliminary data.</text>
</comment>
<dbReference type="AlphaFoldDB" id="A0A938YEK6"/>
<evidence type="ECO:0008006" key="3">
    <source>
        <dbReference type="Google" id="ProtNLM"/>
    </source>
</evidence>
<protein>
    <recommendedName>
        <fullName evidence="3">DNA-binding protein</fullName>
    </recommendedName>
</protein>
<dbReference type="Proteomes" id="UP000663792">
    <property type="component" value="Unassembled WGS sequence"/>
</dbReference>
<organism evidence="1 2">
    <name type="scientific">Nakamurella leprariae</name>
    <dbReference type="NCBI Taxonomy" id="2803911"/>
    <lineage>
        <taxon>Bacteria</taxon>
        <taxon>Bacillati</taxon>
        <taxon>Actinomycetota</taxon>
        <taxon>Actinomycetes</taxon>
        <taxon>Nakamurellales</taxon>
        <taxon>Nakamurellaceae</taxon>
        <taxon>Nakamurella</taxon>
    </lineage>
</organism>
<dbReference type="EMBL" id="JAERWK010000018">
    <property type="protein sequence ID" value="MBM9468409.1"/>
    <property type="molecule type" value="Genomic_DNA"/>
</dbReference>
<proteinExistence type="predicted"/>
<evidence type="ECO:0000313" key="2">
    <source>
        <dbReference type="Proteomes" id="UP000663792"/>
    </source>
</evidence>